<dbReference type="Pfam" id="PF00593">
    <property type="entry name" value="TonB_dep_Rec_b-barrel"/>
    <property type="match status" value="1"/>
</dbReference>
<dbReference type="InterPro" id="IPR036942">
    <property type="entry name" value="Beta-barrel_TonB_sf"/>
</dbReference>
<proteinExistence type="inferred from homology"/>
<name>A0ABP8M455_9BACT</name>
<reference evidence="14" key="1">
    <citation type="journal article" date="2019" name="Int. J. Syst. Evol. Microbiol.">
        <title>The Global Catalogue of Microorganisms (GCM) 10K type strain sequencing project: providing services to taxonomists for standard genome sequencing and annotation.</title>
        <authorList>
            <consortium name="The Broad Institute Genomics Platform"/>
            <consortium name="The Broad Institute Genome Sequencing Center for Infectious Disease"/>
            <person name="Wu L."/>
            <person name="Ma J."/>
        </authorList>
    </citation>
    <scope>NUCLEOTIDE SEQUENCE [LARGE SCALE GENOMIC DNA]</scope>
    <source>
        <strain evidence="14">JCM 17926</strain>
    </source>
</reference>
<evidence type="ECO:0000256" key="1">
    <source>
        <dbReference type="ARBA" id="ARBA00004571"/>
    </source>
</evidence>
<keyword evidence="3 8" id="KW-1134">Transmembrane beta strand</keyword>
<keyword evidence="6 8" id="KW-0472">Membrane</keyword>
<evidence type="ECO:0000313" key="14">
    <source>
        <dbReference type="Proteomes" id="UP001500552"/>
    </source>
</evidence>
<evidence type="ECO:0000259" key="11">
    <source>
        <dbReference type="Pfam" id="PF00593"/>
    </source>
</evidence>
<evidence type="ECO:0000256" key="6">
    <source>
        <dbReference type="ARBA" id="ARBA00023136"/>
    </source>
</evidence>
<dbReference type="InterPro" id="IPR039426">
    <property type="entry name" value="TonB-dep_rcpt-like"/>
</dbReference>
<keyword evidence="5 9" id="KW-0798">TonB box</keyword>
<keyword evidence="7 8" id="KW-0998">Cell outer membrane</keyword>
<evidence type="ECO:0000259" key="12">
    <source>
        <dbReference type="Pfam" id="PF07715"/>
    </source>
</evidence>
<organism evidence="13 14">
    <name type="scientific">Pontibacter saemangeumensis</name>
    <dbReference type="NCBI Taxonomy" id="1084525"/>
    <lineage>
        <taxon>Bacteria</taxon>
        <taxon>Pseudomonadati</taxon>
        <taxon>Bacteroidota</taxon>
        <taxon>Cytophagia</taxon>
        <taxon>Cytophagales</taxon>
        <taxon>Hymenobacteraceae</taxon>
        <taxon>Pontibacter</taxon>
    </lineage>
</organism>
<evidence type="ECO:0000256" key="5">
    <source>
        <dbReference type="ARBA" id="ARBA00023077"/>
    </source>
</evidence>
<comment type="subcellular location">
    <subcellularLocation>
        <location evidence="1 8">Cell outer membrane</location>
        <topology evidence="1 8">Multi-pass membrane protein</topology>
    </subcellularLocation>
</comment>
<evidence type="ECO:0000256" key="10">
    <source>
        <dbReference type="SAM" id="SignalP"/>
    </source>
</evidence>
<evidence type="ECO:0000256" key="2">
    <source>
        <dbReference type="ARBA" id="ARBA00022448"/>
    </source>
</evidence>
<comment type="similarity">
    <text evidence="8 9">Belongs to the TonB-dependent receptor family.</text>
</comment>
<evidence type="ECO:0000256" key="8">
    <source>
        <dbReference type="PROSITE-ProRule" id="PRU01360"/>
    </source>
</evidence>
<dbReference type="RefSeq" id="WP_345162305.1">
    <property type="nucleotide sequence ID" value="NZ_BAABHC010000029.1"/>
</dbReference>
<feature type="domain" description="TonB-dependent receptor-like beta-barrel" evidence="11">
    <location>
        <begin position="406"/>
        <end position="828"/>
    </location>
</feature>
<dbReference type="InterPro" id="IPR000531">
    <property type="entry name" value="Beta-barrel_TonB"/>
</dbReference>
<evidence type="ECO:0000256" key="9">
    <source>
        <dbReference type="RuleBase" id="RU003357"/>
    </source>
</evidence>
<dbReference type="SUPFAM" id="SSF56935">
    <property type="entry name" value="Porins"/>
    <property type="match status" value="1"/>
</dbReference>
<keyword evidence="4 8" id="KW-0812">Transmembrane</keyword>
<dbReference type="Proteomes" id="UP001500552">
    <property type="component" value="Unassembled WGS sequence"/>
</dbReference>
<dbReference type="PROSITE" id="PS52016">
    <property type="entry name" value="TONB_DEPENDENT_REC_3"/>
    <property type="match status" value="1"/>
</dbReference>
<feature type="chain" id="PRO_5046218072" evidence="10">
    <location>
        <begin position="34"/>
        <end position="1000"/>
    </location>
</feature>
<dbReference type="Gene3D" id="2.170.130.10">
    <property type="entry name" value="TonB-dependent receptor, plug domain"/>
    <property type="match status" value="1"/>
</dbReference>
<protein>
    <submittedName>
        <fullName evidence="13">TonB-dependent receptor</fullName>
    </submittedName>
</protein>
<dbReference type="InterPro" id="IPR008969">
    <property type="entry name" value="CarboxyPept-like_regulatory"/>
</dbReference>
<dbReference type="Pfam" id="PF07715">
    <property type="entry name" value="Plug"/>
    <property type="match status" value="1"/>
</dbReference>
<dbReference type="NCBIfam" id="TIGR04056">
    <property type="entry name" value="OMP_RagA_SusC"/>
    <property type="match status" value="1"/>
</dbReference>
<dbReference type="Gene3D" id="2.40.170.20">
    <property type="entry name" value="TonB-dependent receptor, beta-barrel domain"/>
    <property type="match status" value="1"/>
</dbReference>
<sequence>MMKWKFTNRILAISGTALLSVVVPCFQGGDAFAGVINRPGAALQETQVTGVVTSAEDRTPLPGVSISVKGGTTGTVSDAEGRYQLAAPLNATLVFSYIGFTAQEVPLNNRSQVNVQLAVDQKQLEEVVVIGYGTQKKGDVTSAVSSVSKEDFVQGAVRDAAQLVQGKVAGLRISTPSGDPAANTQINLRGISSINGNSEPLVLIDGVPGNLNTVAPEDIESVDVLKDGSAAAIYGTRATGGVILITTRKNSGERSTIEYNAYATVQTIARRPELLTGDDYRRLIQEEGIDYDDYGGNTDWLDEIMQTPVSHNHNLTFFGGNSTTNFTGSLNYRNWEGIFKRSGQERFTVRADLNHSMFEDKLRANIQVINRITSAAQGGAGGYAYRQAIIRNPTDRVRTETGEWQQRDGYFYENPVALIEETNSENTYREMRMSGSLDYSPIKDLDIRMLVSHIQTNSLWGYATTFEHTDTWLNNRNSNANRSTDAERRNLLELTSNYSKTIDKHRFTVLGGYSWQDETAEGFNASNWNFPTDAYGWNNLGAGQALQAGQAGMGSYKQKWQLAGFFGRLTYSWDDRYLLMASVRREGSSRFGVNNQWGTFPAVSAGWRLSKEPFMAGMSAVTDLKLRAGYGVTGTIAGSPYLSQISYNFSQGNGAFIGGKWVPGFVPARNFNPDLRWEKKEEYNAGIDFAFLNNRISGSIDAYRRNINDLLYSFPVPTPPYLVGSTMINAGTLRNEGIEVLVNFTPVQNDDFEWNSNLTFSTNRNELVSLSNDQFEATNDFFNAGYTGEPVQDYTHRVVVGEPVGRFFVWKTVGVDESGTWLVENANGETISINDATQEDRQFYGNGIPKQIAGWNNSFRFKSFDLSVNMRGAFGHDILNFQRMFYENPKNKTYNMLKQAYDPVYGQRLNNDLVYVSHYIEKGDYVKLDNVTLGYTLPANLISFVRNARVYVSGLNLVTITDYEGIDPEGVSYTGFDPGNDQRDKYPTTRTFTAGLSLTF</sequence>
<dbReference type="Gene3D" id="2.60.40.1120">
    <property type="entry name" value="Carboxypeptidase-like, regulatory domain"/>
    <property type="match status" value="1"/>
</dbReference>
<gene>
    <name evidence="13" type="ORF">GCM10023188_43300</name>
</gene>
<dbReference type="Pfam" id="PF13715">
    <property type="entry name" value="CarbopepD_reg_2"/>
    <property type="match status" value="1"/>
</dbReference>
<dbReference type="InterPro" id="IPR037066">
    <property type="entry name" value="Plug_dom_sf"/>
</dbReference>
<dbReference type="EMBL" id="BAABHC010000029">
    <property type="protein sequence ID" value="GAA4442970.1"/>
    <property type="molecule type" value="Genomic_DNA"/>
</dbReference>
<feature type="domain" description="TonB-dependent receptor plug" evidence="12">
    <location>
        <begin position="137"/>
        <end position="242"/>
    </location>
</feature>
<evidence type="ECO:0000256" key="3">
    <source>
        <dbReference type="ARBA" id="ARBA00022452"/>
    </source>
</evidence>
<keyword evidence="13" id="KW-0675">Receptor</keyword>
<accession>A0ABP8M455</accession>
<keyword evidence="14" id="KW-1185">Reference proteome</keyword>
<dbReference type="InterPro" id="IPR023997">
    <property type="entry name" value="TonB-dep_OMP_SusC/RagA_CS"/>
</dbReference>
<keyword evidence="10" id="KW-0732">Signal</keyword>
<keyword evidence="2 8" id="KW-0813">Transport</keyword>
<evidence type="ECO:0000256" key="7">
    <source>
        <dbReference type="ARBA" id="ARBA00023237"/>
    </source>
</evidence>
<dbReference type="NCBIfam" id="TIGR04057">
    <property type="entry name" value="SusC_RagA_signa"/>
    <property type="match status" value="1"/>
</dbReference>
<evidence type="ECO:0000256" key="4">
    <source>
        <dbReference type="ARBA" id="ARBA00022692"/>
    </source>
</evidence>
<dbReference type="SUPFAM" id="SSF49464">
    <property type="entry name" value="Carboxypeptidase regulatory domain-like"/>
    <property type="match status" value="1"/>
</dbReference>
<evidence type="ECO:0000313" key="13">
    <source>
        <dbReference type="EMBL" id="GAA4442970.1"/>
    </source>
</evidence>
<dbReference type="InterPro" id="IPR023996">
    <property type="entry name" value="TonB-dep_OMP_SusC/RagA"/>
</dbReference>
<comment type="caution">
    <text evidence="13">The sequence shown here is derived from an EMBL/GenBank/DDBJ whole genome shotgun (WGS) entry which is preliminary data.</text>
</comment>
<feature type="signal peptide" evidence="10">
    <location>
        <begin position="1"/>
        <end position="33"/>
    </location>
</feature>
<dbReference type="InterPro" id="IPR012910">
    <property type="entry name" value="Plug_dom"/>
</dbReference>